<dbReference type="PANTHER" id="PTHR33223">
    <property type="entry name" value="CCHC-TYPE DOMAIN-CONTAINING PROTEIN"/>
    <property type="match status" value="1"/>
</dbReference>
<comment type="caution">
    <text evidence="4">The sequence shown here is derived from an EMBL/GenBank/DDBJ whole genome shotgun (WGS) entry which is preliminary data.</text>
</comment>
<feature type="compositionally biased region" description="Polar residues" evidence="1">
    <location>
        <begin position="268"/>
        <end position="277"/>
    </location>
</feature>
<dbReference type="Pfam" id="PF03732">
    <property type="entry name" value="Retrotrans_gag"/>
    <property type="match status" value="1"/>
</dbReference>
<dbReference type="Proteomes" id="UP000585474">
    <property type="component" value="Unassembled WGS sequence"/>
</dbReference>
<reference evidence="5" key="1">
    <citation type="submission" date="2019-07" db="EMBL/GenBank/DDBJ databases">
        <title>De Novo Assembly of kiwifruit Actinidia rufa.</title>
        <authorList>
            <person name="Sugita-Konishi S."/>
            <person name="Sato K."/>
            <person name="Mori E."/>
            <person name="Abe Y."/>
            <person name="Kisaki G."/>
            <person name="Hamano K."/>
            <person name="Suezawa K."/>
            <person name="Otani M."/>
            <person name="Fukuda T."/>
            <person name="Manabe T."/>
            <person name="Gomi K."/>
            <person name="Tabuchi M."/>
            <person name="Akimitsu K."/>
            <person name="Kataoka I."/>
        </authorList>
    </citation>
    <scope>NUCLEOTIDE SEQUENCE [LARGE SCALE GENOMIC DNA]</scope>
    <source>
        <strain evidence="5">cv. Fuchu</strain>
    </source>
</reference>
<keyword evidence="5" id="KW-1185">Reference proteome</keyword>
<feature type="compositionally biased region" description="Basic and acidic residues" evidence="1">
    <location>
        <begin position="177"/>
        <end position="206"/>
    </location>
</feature>
<evidence type="ECO:0000259" key="3">
    <source>
        <dbReference type="Pfam" id="PF03732"/>
    </source>
</evidence>
<feature type="domain" description="Retrotransposon gag" evidence="3">
    <location>
        <begin position="345"/>
        <end position="421"/>
    </location>
</feature>
<dbReference type="EMBL" id="BJWL01000200">
    <property type="protein sequence ID" value="GFS33850.1"/>
    <property type="molecule type" value="Genomic_DNA"/>
</dbReference>
<feature type="transmembrane region" description="Helical" evidence="2">
    <location>
        <begin position="17"/>
        <end position="36"/>
    </location>
</feature>
<protein>
    <submittedName>
        <fullName evidence="4">Zn-dependent exopeptidases superfamily protein</fullName>
    </submittedName>
</protein>
<accession>A0A7J0DF00</accession>
<keyword evidence="2" id="KW-0472">Membrane</keyword>
<evidence type="ECO:0000313" key="5">
    <source>
        <dbReference type="Proteomes" id="UP000585474"/>
    </source>
</evidence>
<organism evidence="4 5">
    <name type="scientific">Actinidia rufa</name>
    <dbReference type="NCBI Taxonomy" id="165716"/>
    <lineage>
        <taxon>Eukaryota</taxon>
        <taxon>Viridiplantae</taxon>
        <taxon>Streptophyta</taxon>
        <taxon>Embryophyta</taxon>
        <taxon>Tracheophyta</taxon>
        <taxon>Spermatophyta</taxon>
        <taxon>Magnoliopsida</taxon>
        <taxon>eudicotyledons</taxon>
        <taxon>Gunneridae</taxon>
        <taxon>Pentapetalae</taxon>
        <taxon>asterids</taxon>
        <taxon>Ericales</taxon>
        <taxon>Actinidiaceae</taxon>
        <taxon>Actinidia</taxon>
    </lineage>
</organism>
<evidence type="ECO:0000256" key="2">
    <source>
        <dbReference type="SAM" id="Phobius"/>
    </source>
</evidence>
<feature type="compositionally biased region" description="Polar residues" evidence="1">
    <location>
        <begin position="157"/>
        <end position="176"/>
    </location>
</feature>
<dbReference type="PANTHER" id="PTHR33223:SF10">
    <property type="entry name" value="AMINOTRANSFERASE-LIKE PLANT MOBILE DOMAIN-CONTAINING PROTEIN"/>
    <property type="match status" value="1"/>
</dbReference>
<keyword evidence="2" id="KW-0812">Transmembrane</keyword>
<dbReference type="InterPro" id="IPR005162">
    <property type="entry name" value="Retrotrans_gag_dom"/>
</dbReference>
<evidence type="ECO:0000256" key="1">
    <source>
        <dbReference type="SAM" id="MobiDB-lite"/>
    </source>
</evidence>
<sequence length="484" mass="53949">MALLFRLSSGDISGFKLLFYLAIMYGFMSTLVFFVIHMKFIEPLGVDAPLDRFSEARAIDHVRVLSKEIDGRQGRHRHRAIAMKQARWPLCRSSVETPPNTGTVRAKATITPKLALFSKLGGATTGEFGRGATIGGTQRSPDTTEESVGAYEHALSHSPSSDKTAVLMASQSSNHSGSRETCRDASHALKTHGDRGTKLLDDDQRTTKVTSRLMKPIQVMEAKSSGEMTKDSNPPPRASRNRRQHGPRVSLGSQSDSRFVVPSKQRILPSQTPSSTDLRQILNAKRSRGGDLHNKLNNRTTAALGKDIILAESAARMIRPMPREPVLRYQTPFSQVIEEMDLSEKFTPSSLGDVGLKWFNRLPAGSIGNFHQLAKSFVARFVTNTKAPKGVGSLLSLGKSRTKSLRNYNKRYWKTFNEIEKCLEELAVEMFARIEDDIWQANQNTGPAPRDEGQLKGLSTVDHERRERREINVVFKESTYKLLV</sequence>
<name>A0A7J0DF00_9ERIC</name>
<keyword evidence="2" id="KW-1133">Transmembrane helix</keyword>
<feature type="region of interest" description="Disordered" evidence="1">
    <location>
        <begin position="128"/>
        <end position="277"/>
    </location>
</feature>
<evidence type="ECO:0000313" key="4">
    <source>
        <dbReference type="EMBL" id="GFS33850.1"/>
    </source>
</evidence>
<dbReference type="OrthoDB" id="76293at2759"/>
<dbReference type="AlphaFoldDB" id="A0A7J0DF00"/>
<proteinExistence type="predicted"/>
<gene>
    <name evidence="4" type="ORF">Acr_00g0030840</name>
</gene>